<dbReference type="EnsemblMetazoa" id="ISCW001624-RA">
    <property type="protein sequence ID" value="ISCW001624-PA"/>
    <property type="gene ID" value="ISCW001624"/>
</dbReference>
<dbReference type="VEuPathDB" id="VectorBase:ISCI001624"/>
<evidence type="ECO:0000256" key="1">
    <source>
        <dbReference type="SAM" id="MobiDB-lite"/>
    </source>
</evidence>
<dbReference type="EMBL" id="ABJB010754198">
    <property type="status" value="NOT_ANNOTATED_CDS"/>
    <property type="molecule type" value="Genomic_DNA"/>
</dbReference>
<name>B7P131_IXOSC</name>
<dbReference type="Proteomes" id="UP000001555">
    <property type="component" value="Unassembled WGS sequence"/>
</dbReference>
<dbReference type="PaxDb" id="6945-B7P131"/>
<dbReference type="InParanoid" id="B7P131"/>
<dbReference type="VEuPathDB" id="VectorBase:ISCW001624"/>
<organism>
    <name type="scientific">Ixodes scapularis</name>
    <name type="common">Black-legged tick</name>
    <name type="synonym">Deer tick</name>
    <dbReference type="NCBI Taxonomy" id="6945"/>
    <lineage>
        <taxon>Eukaryota</taxon>
        <taxon>Metazoa</taxon>
        <taxon>Ecdysozoa</taxon>
        <taxon>Arthropoda</taxon>
        <taxon>Chelicerata</taxon>
        <taxon>Arachnida</taxon>
        <taxon>Acari</taxon>
        <taxon>Parasitiformes</taxon>
        <taxon>Ixodida</taxon>
        <taxon>Ixodoidea</taxon>
        <taxon>Ixodidae</taxon>
        <taxon>Ixodinae</taxon>
        <taxon>Ixodes</taxon>
    </lineage>
</organism>
<evidence type="ECO:0000313" key="2">
    <source>
        <dbReference type="EMBL" id="EEC00303.1"/>
    </source>
</evidence>
<keyword evidence="4" id="KW-1185">Reference proteome</keyword>
<evidence type="ECO:0000313" key="3">
    <source>
        <dbReference type="EnsemblMetazoa" id="ISCW001624-PA"/>
    </source>
</evidence>
<evidence type="ECO:0000313" key="4">
    <source>
        <dbReference type="Proteomes" id="UP000001555"/>
    </source>
</evidence>
<dbReference type="EMBL" id="ABJB010036826">
    <property type="status" value="NOT_ANNOTATED_CDS"/>
    <property type="molecule type" value="Genomic_DNA"/>
</dbReference>
<feature type="compositionally biased region" description="Low complexity" evidence="1">
    <location>
        <begin position="47"/>
        <end position="56"/>
    </location>
</feature>
<dbReference type="EMBL" id="DS614438">
    <property type="protein sequence ID" value="EEC00303.1"/>
    <property type="molecule type" value="Genomic_DNA"/>
</dbReference>
<dbReference type="STRING" id="6945.B7P131"/>
<gene>
    <name evidence="2" type="ORF">IscW_ISCW001624</name>
</gene>
<accession>B7P131</accession>
<reference evidence="2 4" key="1">
    <citation type="submission" date="2008-03" db="EMBL/GenBank/DDBJ databases">
        <title>Annotation of Ixodes scapularis.</title>
        <authorList>
            <consortium name="Ixodes scapularis Genome Project Consortium"/>
            <person name="Caler E."/>
            <person name="Hannick L.I."/>
            <person name="Bidwell S."/>
            <person name="Joardar V."/>
            <person name="Thiagarajan M."/>
            <person name="Amedeo P."/>
            <person name="Galinsky K.J."/>
            <person name="Schobel S."/>
            <person name="Inman J."/>
            <person name="Hostetler J."/>
            <person name="Miller J."/>
            <person name="Hammond M."/>
            <person name="Megy K."/>
            <person name="Lawson D."/>
            <person name="Kodira C."/>
            <person name="Sutton G."/>
            <person name="Meyer J."/>
            <person name="Hill C.A."/>
            <person name="Birren B."/>
            <person name="Nene V."/>
            <person name="Collins F."/>
            <person name="Alarcon-Chaidez F."/>
            <person name="Wikel S."/>
            <person name="Strausberg R."/>
        </authorList>
    </citation>
    <scope>NUCLEOTIDE SEQUENCE [LARGE SCALE GENOMIC DNA]</scope>
    <source>
        <strain evidence="4">Wikel</strain>
        <strain evidence="2">Wikel colony</strain>
    </source>
</reference>
<protein>
    <submittedName>
        <fullName evidence="2 3">Uncharacterized protein</fullName>
    </submittedName>
</protein>
<reference evidence="3" key="2">
    <citation type="submission" date="2020-05" db="UniProtKB">
        <authorList>
            <consortium name="EnsemblMetazoa"/>
        </authorList>
    </citation>
    <scope>IDENTIFICATION</scope>
    <source>
        <strain evidence="3">wikel</strain>
    </source>
</reference>
<dbReference type="AlphaFoldDB" id="B7P131"/>
<proteinExistence type="predicted"/>
<feature type="region of interest" description="Disordered" evidence="1">
    <location>
        <begin position="47"/>
        <end position="118"/>
    </location>
</feature>
<sequence>MVALRRQQAQEENEARELSLLYGCHDGLLAMHRAGYTFSAAMAHLLAQPPAQHPQGQQPPPAHAKSHAAGAKASTPAADRREGTPTACSPPASPARNGERLGPACPHPARTGQNVRLE</sequence>
<dbReference type="HOGENOM" id="CLU_2075717_0_0_1"/>